<dbReference type="Gene3D" id="3.40.50.300">
    <property type="entry name" value="P-loop containing nucleotide triphosphate hydrolases"/>
    <property type="match status" value="1"/>
</dbReference>
<evidence type="ECO:0000259" key="4">
    <source>
        <dbReference type="PROSITE" id="PS50893"/>
    </source>
</evidence>
<dbReference type="SMART" id="SM00382">
    <property type="entry name" value="AAA"/>
    <property type="match status" value="1"/>
</dbReference>
<dbReference type="Pfam" id="PF00005">
    <property type="entry name" value="ABC_tran"/>
    <property type="match status" value="1"/>
</dbReference>
<proteinExistence type="predicted"/>
<reference evidence="5 6" key="1">
    <citation type="submission" date="2018-08" db="EMBL/GenBank/DDBJ databases">
        <title>Draft genome sequence of Rhodobacter sphaeroides FY.</title>
        <authorList>
            <person name="Rayyan A."/>
            <person name="Meyer T.E."/>
            <person name="Kyndt J.A."/>
        </authorList>
    </citation>
    <scope>NUCLEOTIDE SEQUENCE [LARGE SCALE GENOMIC DNA]</scope>
    <source>
        <strain evidence="5 6">FY</strain>
    </source>
</reference>
<name>A0AAX1UFT4_CERSP</name>
<dbReference type="InterPro" id="IPR051120">
    <property type="entry name" value="ABC_AA/LPS_Transport"/>
</dbReference>
<dbReference type="SUPFAM" id="SSF52540">
    <property type="entry name" value="P-loop containing nucleoside triphosphate hydrolases"/>
    <property type="match status" value="1"/>
</dbReference>
<keyword evidence="2" id="KW-0547">Nucleotide-binding</keyword>
<dbReference type="GO" id="GO:0005886">
    <property type="term" value="C:plasma membrane"/>
    <property type="evidence" value="ECO:0007669"/>
    <property type="project" value="TreeGrafter"/>
</dbReference>
<sequence length="236" mass="25255">MSLLELEKLGVRFGGLVAVQDVSLAVEEGQIYGLLGPNGAGKTTLVNMISGLIRPTSGSLRFAGEAGGPWPIADAVSRGIVRTFQQTRAFLGLSVRENLRIAAAASGRDADAAELIEAFGLGPVLDRPAGDLPYATLRHLGIALALTLKPRLLLLDEPAVGLTGGEVDRLARLIRDWNARGVTVLLIEHNVRFLMSLADRVAVLDRGRLLFEGTAADCQRNPEVIDVYLGRRKEDA</sequence>
<dbReference type="InterPro" id="IPR003593">
    <property type="entry name" value="AAA+_ATPase"/>
</dbReference>
<dbReference type="GO" id="GO:0042941">
    <property type="term" value="P:D-alanine transmembrane transport"/>
    <property type="evidence" value="ECO:0007669"/>
    <property type="project" value="TreeGrafter"/>
</dbReference>
<evidence type="ECO:0000313" key="6">
    <source>
        <dbReference type="Proteomes" id="UP000266305"/>
    </source>
</evidence>
<dbReference type="PANTHER" id="PTHR45772:SF7">
    <property type="entry name" value="AMINO ACID ABC TRANSPORTER ATP-BINDING PROTEIN"/>
    <property type="match status" value="1"/>
</dbReference>
<protein>
    <submittedName>
        <fullName evidence="5">ATP-binding cassette domain-containing protein</fullName>
    </submittedName>
</protein>
<feature type="domain" description="ABC transporter" evidence="4">
    <location>
        <begin position="4"/>
        <end position="231"/>
    </location>
</feature>
<dbReference type="Pfam" id="PF12399">
    <property type="entry name" value="BCA_ABC_TP_C"/>
    <property type="match status" value="1"/>
</dbReference>
<keyword evidence="3 5" id="KW-0067">ATP-binding</keyword>
<dbReference type="GO" id="GO:0015188">
    <property type="term" value="F:L-isoleucine transmembrane transporter activity"/>
    <property type="evidence" value="ECO:0007669"/>
    <property type="project" value="TreeGrafter"/>
</dbReference>
<dbReference type="InterPro" id="IPR032823">
    <property type="entry name" value="BCA_ABC_TP_C"/>
</dbReference>
<accession>A0AAX1UFT4</accession>
<dbReference type="GO" id="GO:0016887">
    <property type="term" value="F:ATP hydrolysis activity"/>
    <property type="evidence" value="ECO:0007669"/>
    <property type="project" value="InterPro"/>
</dbReference>
<organism evidence="5 6">
    <name type="scientific">Cereibacter sphaeroides</name>
    <name type="common">Rhodobacter sphaeroides</name>
    <dbReference type="NCBI Taxonomy" id="1063"/>
    <lineage>
        <taxon>Bacteria</taxon>
        <taxon>Pseudomonadati</taxon>
        <taxon>Pseudomonadota</taxon>
        <taxon>Alphaproteobacteria</taxon>
        <taxon>Rhodobacterales</taxon>
        <taxon>Paracoccaceae</taxon>
        <taxon>Cereibacter</taxon>
    </lineage>
</organism>
<dbReference type="GO" id="GO:0005524">
    <property type="term" value="F:ATP binding"/>
    <property type="evidence" value="ECO:0007669"/>
    <property type="project" value="UniProtKB-KW"/>
</dbReference>
<dbReference type="GO" id="GO:0015192">
    <property type="term" value="F:L-phenylalanine transmembrane transporter activity"/>
    <property type="evidence" value="ECO:0007669"/>
    <property type="project" value="TreeGrafter"/>
</dbReference>
<dbReference type="PROSITE" id="PS50893">
    <property type="entry name" value="ABC_TRANSPORTER_2"/>
    <property type="match status" value="1"/>
</dbReference>
<evidence type="ECO:0000256" key="3">
    <source>
        <dbReference type="ARBA" id="ARBA00022840"/>
    </source>
</evidence>
<dbReference type="EMBL" id="QWGP01000036">
    <property type="protein sequence ID" value="RHZ91258.1"/>
    <property type="molecule type" value="Genomic_DNA"/>
</dbReference>
<keyword evidence="1" id="KW-0813">Transport</keyword>
<dbReference type="AlphaFoldDB" id="A0AAX1UFT4"/>
<dbReference type="GO" id="GO:1903805">
    <property type="term" value="P:L-valine import across plasma membrane"/>
    <property type="evidence" value="ECO:0007669"/>
    <property type="project" value="TreeGrafter"/>
</dbReference>
<dbReference type="PANTHER" id="PTHR45772">
    <property type="entry name" value="CONSERVED COMPONENT OF ABC TRANSPORTER FOR NATURAL AMINO ACIDS-RELATED"/>
    <property type="match status" value="1"/>
</dbReference>
<dbReference type="GO" id="GO:0005304">
    <property type="term" value="F:L-valine transmembrane transporter activity"/>
    <property type="evidence" value="ECO:0007669"/>
    <property type="project" value="TreeGrafter"/>
</dbReference>
<gene>
    <name evidence="5" type="ORF">D1114_20570</name>
</gene>
<evidence type="ECO:0000256" key="2">
    <source>
        <dbReference type="ARBA" id="ARBA00022741"/>
    </source>
</evidence>
<dbReference type="RefSeq" id="WP_015923141.1">
    <property type="nucleotide sequence ID" value="NZ_CM125965.1"/>
</dbReference>
<evidence type="ECO:0000313" key="5">
    <source>
        <dbReference type="EMBL" id="RHZ91258.1"/>
    </source>
</evidence>
<dbReference type="GO" id="GO:1903806">
    <property type="term" value="P:L-isoleucine import across plasma membrane"/>
    <property type="evidence" value="ECO:0007669"/>
    <property type="project" value="TreeGrafter"/>
</dbReference>
<dbReference type="GeneID" id="67449455"/>
<evidence type="ECO:0000256" key="1">
    <source>
        <dbReference type="ARBA" id="ARBA00022448"/>
    </source>
</evidence>
<dbReference type="GO" id="GO:0015808">
    <property type="term" value="P:L-alanine transport"/>
    <property type="evidence" value="ECO:0007669"/>
    <property type="project" value="TreeGrafter"/>
</dbReference>
<dbReference type="Proteomes" id="UP000266305">
    <property type="component" value="Unassembled WGS sequence"/>
</dbReference>
<dbReference type="InterPro" id="IPR003439">
    <property type="entry name" value="ABC_transporter-like_ATP-bd"/>
</dbReference>
<dbReference type="InterPro" id="IPR027417">
    <property type="entry name" value="P-loop_NTPase"/>
</dbReference>
<comment type="caution">
    <text evidence="5">The sequence shown here is derived from an EMBL/GenBank/DDBJ whole genome shotgun (WGS) entry which is preliminary data.</text>
</comment>